<dbReference type="GO" id="GO:0070069">
    <property type="term" value="C:cytochrome complex"/>
    <property type="evidence" value="ECO:0007669"/>
    <property type="project" value="InterPro"/>
</dbReference>
<dbReference type="PANTHER" id="PTHR30365:SF14">
    <property type="entry name" value="CYTOCHROME BD MENAQUINOL OXIDASE SUBUNIT I-RELATED"/>
    <property type="match status" value="1"/>
</dbReference>
<evidence type="ECO:0000256" key="12">
    <source>
        <dbReference type="SAM" id="Phobius"/>
    </source>
</evidence>
<feature type="transmembrane region" description="Helical" evidence="12">
    <location>
        <begin position="247"/>
        <end position="265"/>
    </location>
</feature>
<evidence type="ECO:0000256" key="4">
    <source>
        <dbReference type="ARBA" id="ARBA00022617"/>
    </source>
</evidence>
<evidence type="ECO:0000256" key="1">
    <source>
        <dbReference type="ARBA" id="ARBA00004651"/>
    </source>
</evidence>
<feature type="transmembrane region" description="Helical" evidence="12">
    <location>
        <begin position="125"/>
        <end position="146"/>
    </location>
</feature>
<evidence type="ECO:0000256" key="8">
    <source>
        <dbReference type="ARBA" id="ARBA00022989"/>
    </source>
</evidence>
<evidence type="ECO:0000256" key="7">
    <source>
        <dbReference type="ARBA" id="ARBA00022982"/>
    </source>
</evidence>
<evidence type="ECO:0000256" key="3">
    <source>
        <dbReference type="ARBA" id="ARBA00022475"/>
    </source>
</evidence>
<keyword evidence="4" id="KW-0349">Heme</keyword>
<dbReference type="PIRSF" id="PIRSF006446">
    <property type="entry name" value="Cyt_quinol_oxidase_1"/>
    <property type="match status" value="1"/>
</dbReference>
<dbReference type="GO" id="GO:0046872">
    <property type="term" value="F:metal ion binding"/>
    <property type="evidence" value="ECO:0007669"/>
    <property type="project" value="UniProtKB-KW"/>
</dbReference>
<evidence type="ECO:0000256" key="11">
    <source>
        <dbReference type="SAM" id="MobiDB-lite"/>
    </source>
</evidence>
<proteinExistence type="predicted"/>
<comment type="subcellular location">
    <subcellularLocation>
        <location evidence="1">Cell membrane</location>
        <topology evidence="1">Multi-pass membrane protein</topology>
    </subcellularLocation>
</comment>
<dbReference type="Proteomes" id="UP001178507">
    <property type="component" value="Unassembled WGS sequence"/>
</dbReference>
<gene>
    <name evidence="13" type="ORF">EVOR1521_LOCUS16680</name>
</gene>
<reference evidence="13" key="1">
    <citation type="submission" date="2023-08" db="EMBL/GenBank/DDBJ databases">
        <authorList>
            <person name="Chen Y."/>
            <person name="Shah S."/>
            <person name="Dougan E. K."/>
            <person name="Thang M."/>
            <person name="Chan C."/>
        </authorList>
    </citation>
    <scope>NUCLEOTIDE SEQUENCE</scope>
</reference>
<keyword evidence="8 12" id="KW-1133">Transmembrane helix</keyword>
<evidence type="ECO:0000256" key="2">
    <source>
        <dbReference type="ARBA" id="ARBA00022448"/>
    </source>
</evidence>
<evidence type="ECO:0000256" key="10">
    <source>
        <dbReference type="ARBA" id="ARBA00023136"/>
    </source>
</evidence>
<dbReference type="GO" id="GO:0020037">
    <property type="term" value="F:heme binding"/>
    <property type="evidence" value="ECO:0007669"/>
    <property type="project" value="TreeGrafter"/>
</dbReference>
<keyword evidence="14" id="KW-1185">Reference proteome</keyword>
<evidence type="ECO:0000256" key="5">
    <source>
        <dbReference type="ARBA" id="ARBA00022692"/>
    </source>
</evidence>
<keyword evidence="9" id="KW-0408">Iron</keyword>
<dbReference type="GO" id="GO:0019646">
    <property type="term" value="P:aerobic electron transport chain"/>
    <property type="evidence" value="ECO:0007669"/>
    <property type="project" value="InterPro"/>
</dbReference>
<protein>
    <submittedName>
        <fullName evidence="13">Uncharacterized protein</fullName>
    </submittedName>
</protein>
<keyword evidence="7" id="KW-0249">Electron transport</keyword>
<dbReference type="EMBL" id="CAUJNA010002223">
    <property type="protein sequence ID" value="CAJ1391416.1"/>
    <property type="molecule type" value="Genomic_DNA"/>
</dbReference>
<sequence length="499" mass="54393">MIVSCGSVSYPNGAVRHPYPASKGSIMDSTALDPFILSRIQFAANISFHILFPTITIALGWVLFYFKLRYHRSGDAAWMDAYFFWVKVFALSFAMGVVSGITMSFQFGTNWPGFMETVGNIAGPLLAYEIMTAFFLEAVFVGIMLFGFRRVSNRIHTLATFLVAFGTTMSAFWILVLNSWMQTPAGFEMRDGVAHATDWFAIIFNPSMPYRLIHMLLASGLTVAFLIAGISALRYLLGDRTPALRKALNTGIVLGAVLIPAQILAGDMHGLNTLEHQPAKIAAMEGHWETQSRAPLILFALPDEEARENNFEVKIPGLASLILTHSLDGEVPGLNDFVLEDGTIKHPPVAPVFWGFRIMVGTGLVMLVMAWTGTWFLWRRGGTANPLPRWLALGFVPMAVSGWVATLSGWYVTEIGRQPWLVTGVMTTKDALGPVAGGMVLSTLLAYLAVYVLLLGAYAFVIIRLAVKAARQGDERPEPGPAGGTAIPGGKDAMPQPAE</sequence>
<accession>A0AA36IP72</accession>
<feature type="transmembrane region" description="Helical" evidence="12">
    <location>
        <begin position="158"/>
        <end position="181"/>
    </location>
</feature>
<keyword evidence="2" id="KW-0813">Transport</keyword>
<feature type="transmembrane region" description="Helical" evidence="12">
    <location>
        <begin position="42"/>
        <end position="64"/>
    </location>
</feature>
<evidence type="ECO:0000313" key="14">
    <source>
        <dbReference type="Proteomes" id="UP001178507"/>
    </source>
</evidence>
<dbReference type="GO" id="GO:0005886">
    <property type="term" value="C:plasma membrane"/>
    <property type="evidence" value="ECO:0007669"/>
    <property type="project" value="UniProtKB-SubCell"/>
</dbReference>
<feature type="transmembrane region" description="Helical" evidence="12">
    <location>
        <begin position="212"/>
        <end position="235"/>
    </location>
</feature>
<feature type="transmembrane region" description="Helical" evidence="12">
    <location>
        <begin position="390"/>
        <end position="412"/>
    </location>
</feature>
<feature type="transmembrane region" description="Helical" evidence="12">
    <location>
        <begin position="354"/>
        <end position="378"/>
    </location>
</feature>
<evidence type="ECO:0000256" key="6">
    <source>
        <dbReference type="ARBA" id="ARBA00022723"/>
    </source>
</evidence>
<keyword evidence="10 12" id="KW-0472">Membrane</keyword>
<organism evidence="13 14">
    <name type="scientific">Effrenium voratum</name>
    <dbReference type="NCBI Taxonomy" id="2562239"/>
    <lineage>
        <taxon>Eukaryota</taxon>
        <taxon>Sar</taxon>
        <taxon>Alveolata</taxon>
        <taxon>Dinophyceae</taxon>
        <taxon>Suessiales</taxon>
        <taxon>Symbiodiniaceae</taxon>
        <taxon>Effrenium</taxon>
    </lineage>
</organism>
<dbReference type="Pfam" id="PF01654">
    <property type="entry name" value="Cyt_bd_oxida_I"/>
    <property type="match status" value="1"/>
</dbReference>
<feature type="transmembrane region" description="Helical" evidence="12">
    <location>
        <begin position="84"/>
        <end position="105"/>
    </location>
</feature>
<keyword evidence="6" id="KW-0479">Metal-binding</keyword>
<keyword evidence="3" id="KW-1003">Cell membrane</keyword>
<dbReference type="AlphaFoldDB" id="A0AA36IP72"/>
<evidence type="ECO:0000256" key="9">
    <source>
        <dbReference type="ARBA" id="ARBA00023004"/>
    </source>
</evidence>
<dbReference type="GO" id="GO:0016682">
    <property type="term" value="F:oxidoreductase activity, acting on diphenols and related substances as donors, oxygen as acceptor"/>
    <property type="evidence" value="ECO:0007669"/>
    <property type="project" value="TreeGrafter"/>
</dbReference>
<name>A0AA36IP72_9DINO</name>
<dbReference type="InterPro" id="IPR002585">
    <property type="entry name" value="Cyt-d_ubiquinol_oxidase_su_1"/>
</dbReference>
<feature type="region of interest" description="Disordered" evidence="11">
    <location>
        <begin position="473"/>
        <end position="499"/>
    </location>
</feature>
<dbReference type="PANTHER" id="PTHR30365">
    <property type="entry name" value="CYTOCHROME D UBIQUINOL OXIDASE"/>
    <property type="match status" value="1"/>
</dbReference>
<comment type="caution">
    <text evidence="13">The sequence shown here is derived from an EMBL/GenBank/DDBJ whole genome shotgun (WGS) entry which is preliminary data.</text>
</comment>
<keyword evidence="5 12" id="KW-0812">Transmembrane</keyword>
<evidence type="ECO:0000313" key="13">
    <source>
        <dbReference type="EMBL" id="CAJ1391416.1"/>
    </source>
</evidence>
<feature type="transmembrane region" description="Helical" evidence="12">
    <location>
        <begin position="444"/>
        <end position="467"/>
    </location>
</feature>
<dbReference type="GO" id="GO:0009055">
    <property type="term" value="F:electron transfer activity"/>
    <property type="evidence" value="ECO:0007669"/>
    <property type="project" value="InterPro"/>
</dbReference>